<evidence type="ECO:0000313" key="3">
    <source>
        <dbReference type="WBParaSite" id="Hba_11330"/>
    </source>
</evidence>
<proteinExistence type="predicted"/>
<dbReference type="WBParaSite" id="Hba_11330">
    <property type="protein sequence ID" value="Hba_11330"/>
    <property type="gene ID" value="Hba_11330"/>
</dbReference>
<dbReference type="AlphaFoldDB" id="A0A1I7X1J7"/>
<keyword evidence="1" id="KW-0812">Transmembrane</keyword>
<reference evidence="3" key="1">
    <citation type="submission" date="2016-11" db="UniProtKB">
        <authorList>
            <consortium name="WormBaseParasite"/>
        </authorList>
    </citation>
    <scope>IDENTIFICATION</scope>
</reference>
<keyword evidence="2" id="KW-1185">Reference proteome</keyword>
<accession>A0A1I7X1J7</accession>
<protein>
    <submittedName>
        <fullName evidence="3">Uncharacterized protein</fullName>
    </submittedName>
</protein>
<dbReference type="Proteomes" id="UP000095283">
    <property type="component" value="Unplaced"/>
</dbReference>
<keyword evidence="1" id="KW-0472">Membrane</keyword>
<sequence>MVALFIYLFPPISYRHNCLNTTFLPYSLYLFLHLIITNFFVHIICYLFVFKSRFECKVTSKLSYYFHYSYVYIYLHYYEKLKNKSSYSIKYNNRFHNLNHSNFLYLKDIKIYYIGSFIFSDLEPEIVLFG</sequence>
<evidence type="ECO:0000313" key="2">
    <source>
        <dbReference type="Proteomes" id="UP000095283"/>
    </source>
</evidence>
<name>A0A1I7X1J7_HETBA</name>
<organism evidence="2 3">
    <name type="scientific">Heterorhabditis bacteriophora</name>
    <name type="common">Entomopathogenic nematode worm</name>
    <dbReference type="NCBI Taxonomy" id="37862"/>
    <lineage>
        <taxon>Eukaryota</taxon>
        <taxon>Metazoa</taxon>
        <taxon>Ecdysozoa</taxon>
        <taxon>Nematoda</taxon>
        <taxon>Chromadorea</taxon>
        <taxon>Rhabditida</taxon>
        <taxon>Rhabditina</taxon>
        <taxon>Rhabditomorpha</taxon>
        <taxon>Strongyloidea</taxon>
        <taxon>Heterorhabditidae</taxon>
        <taxon>Heterorhabditis</taxon>
    </lineage>
</organism>
<evidence type="ECO:0000256" key="1">
    <source>
        <dbReference type="SAM" id="Phobius"/>
    </source>
</evidence>
<keyword evidence="1" id="KW-1133">Transmembrane helix</keyword>
<feature type="transmembrane region" description="Helical" evidence="1">
    <location>
        <begin position="31"/>
        <end position="50"/>
    </location>
</feature>